<evidence type="ECO:0000313" key="3">
    <source>
        <dbReference type="Proteomes" id="UP000050398"/>
    </source>
</evidence>
<keyword evidence="1" id="KW-1133">Transmembrane helix</keyword>
<dbReference type="RefSeq" id="WP_152968545.1">
    <property type="nucleotide sequence ID" value="NZ_LIXZ01000004.1"/>
</dbReference>
<feature type="transmembrane region" description="Helical" evidence="1">
    <location>
        <begin position="73"/>
        <end position="95"/>
    </location>
</feature>
<evidence type="ECO:0000313" key="2">
    <source>
        <dbReference type="EMBL" id="KPL60409.1"/>
    </source>
</evidence>
<accession>A0A0P6WVI8</accession>
<name>A0A0P6WVI8_9BACI</name>
<dbReference type="PATRIC" id="fig|218284.4.peg.2975"/>
<keyword evidence="1" id="KW-0812">Transmembrane</keyword>
<evidence type="ECO:0000256" key="1">
    <source>
        <dbReference type="SAM" id="Phobius"/>
    </source>
</evidence>
<proteinExistence type="predicted"/>
<keyword evidence="1" id="KW-0472">Membrane</keyword>
<reference evidence="2 3" key="1">
    <citation type="submission" date="2015-08" db="EMBL/GenBank/DDBJ databases">
        <title>Draft Genome Sequence of Bacillus vietnamensis UCD-SED5.</title>
        <authorList>
            <person name="Lee R.D."/>
            <person name="Jospin G."/>
            <person name="Lang J.M."/>
            <person name="Coil D.A."/>
            <person name="Eisen J.A."/>
        </authorList>
    </citation>
    <scope>NUCLEOTIDE SEQUENCE [LARGE SCALE GENOMIC DNA]</scope>
    <source>
        <strain evidence="2 3">UCD-SED5</strain>
    </source>
</reference>
<dbReference type="AlphaFoldDB" id="A0A0P6WVI8"/>
<comment type="caution">
    <text evidence="2">The sequence shown here is derived from an EMBL/GenBank/DDBJ whole genome shotgun (WGS) entry which is preliminary data.</text>
</comment>
<feature type="transmembrane region" description="Helical" evidence="1">
    <location>
        <begin position="107"/>
        <end position="127"/>
    </location>
</feature>
<feature type="transmembrane region" description="Helical" evidence="1">
    <location>
        <begin position="139"/>
        <end position="166"/>
    </location>
</feature>
<sequence length="172" mass="20010">MTLMILLGFIWVLFFMRKSGGKPYRVKWILSLNKHNWFQNPWLIGAFLFGMNLLLFGSTALILYGITFMMIPYIHLVIMVGAVVSSIRVWQSIVYARDWGKCERLKVGLLGSGFYLFLFLIILYKWMTYVPQYPGEDEFMSMIGFFIGELVTGMAFIICFVILVFLPVDKRV</sequence>
<feature type="transmembrane region" description="Helical" evidence="1">
    <location>
        <begin position="45"/>
        <end position="66"/>
    </location>
</feature>
<dbReference type="EMBL" id="LIXZ01000004">
    <property type="protein sequence ID" value="KPL60409.1"/>
    <property type="molecule type" value="Genomic_DNA"/>
</dbReference>
<dbReference type="OrthoDB" id="2629110at2"/>
<organism evidence="2 3">
    <name type="scientific">Rossellomorea vietnamensis</name>
    <dbReference type="NCBI Taxonomy" id="218284"/>
    <lineage>
        <taxon>Bacteria</taxon>
        <taxon>Bacillati</taxon>
        <taxon>Bacillota</taxon>
        <taxon>Bacilli</taxon>
        <taxon>Bacillales</taxon>
        <taxon>Bacillaceae</taxon>
        <taxon>Rossellomorea</taxon>
    </lineage>
</organism>
<protein>
    <submittedName>
        <fullName evidence="2">Uncharacterized protein</fullName>
    </submittedName>
</protein>
<dbReference type="Proteomes" id="UP000050398">
    <property type="component" value="Unassembled WGS sequence"/>
</dbReference>
<gene>
    <name evidence="2" type="ORF">AM506_07360</name>
</gene>